<dbReference type="PROSITE" id="PS50943">
    <property type="entry name" value="HTH_CROC1"/>
    <property type="match status" value="1"/>
</dbReference>
<evidence type="ECO:0000313" key="3">
    <source>
        <dbReference type="Proteomes" id="UP000246635"/>
    </source>
</evidence>
<feature type="domain" description="HTH cro/C1-type" evidence="1">
    <location>
        <begin position="13"/>
        <end position="68"/>
    </location>
</feature>
<dbReference type="SMART" id="SM00530">
    <property type="entry name" value="HTH_XRE"/>
    <property type="match status" value="1"/>
</dbReference>
<sequence length="150" mass="17148">MPSYNLNHIAAAMKKLRADKGVTIGQIAGKTGISYEVLSRLEKGTEKNVAPSTIILLAQYFEVTTEELEGHSTVERYLVTGGRKIDLSDYSEAELTEIENFMVFLRWRRAEENRVRNQEALEREQKRQQRAAAKQVPTFMERLARFAPNS</sequence>
<dbReference type="InterPro" id="IPR010982">
    <property type="entry name" value="Lambda_DNA-bd_dom_sf"/>
</dbReference>
<evidence type="ECO:0000313" key="2">
    <source>
        <dbReference type="EMBL" id="PWW02918.1"/>
    </source>
</evidence>
<dbReference type="SUPFAM" id="SSF47413">
    <property type="entry name" value="lambda repressor-like DNA-binding domains"/>
    <property type="match status" value="1"/>
</dbReference>
<dbReference type="CDD" id="cd00093">
    <property type="entry name" value="HTH_XRE"/>
    <property type="match status" value="1"/>
</dbReference>
<evidence type="ECO:0000259" key="1">
    <source>
        <dbReference type="PROSITE" id="PS50943"/>
    </source>
</evidence>
<dbReference type="Pfam" id="PF01381">
    <property type="entry name" value="HTH_3"/>
    <property type="match status" value="1"/>
</dbReference>
<name>A0A2V2YTT7_9BACL</name>
<dbReference type="Gene3D" id="1.10.260.40">
    <property type="entry name" value="lambda repressor-like DNA-binding domains"/>
    <property type="match status" value="1"/>
</dbReference>
<dbReference type="OrthoDB" id="2721940at2"/>
<organism evidence="2 3">
    <name type="scientific">Paenibacillus cellulosilyticus</name>
    <dbReference type="NCBI Taxonomy" id="375489"/>
    <lineage>
        <taxon>Bacteria</taxon>
        <taxon>Bacillati</taxon>
        <taxon>Bacillota</taxon>
        <taxon>Bacilli</taxon>
        <taxon>Bacillales</taxon>
        <taxon>Paenibacillaceae</taxon>
        <taxon>Paenibacillus</taxon>
    </lineage>
</organism>
<dbReference type="GO" id="GO:0003677">
    <property type="term" value="F:DNA binding"/>
    <property type="evidence" value="ECO:0007669"/>
    <property type="project" value="InterPro"/>
</dbReference>
<dbReference type="Proteomes" id="UP000246635">
    <property type="component" value="Unassembled WGS sequence"/>
</dbReference>
<keyword evidence="3" id="KW-1185">Reference proteome</keyword>
<dbReference type="AlphaFoldDB" id="A0A2V2YTT7"/>
<gene>
    <name evidence="2" type="ORF">DFQ01_108197</name>
</gene>
<comment type="caution">
    <text evidence="2">The sequence shown here is derived from an EMBL/GenBank/DDBJ whole genome shotgun (WGS) entry which is preliminary data.</text>
</comment>
<accession>A0A2V2YTT7</accession>
<proteinExistence type="predicted"/>
<protein>
    <submittedName>
        <fullName evidence="2">Transcriptional regulator with XRE-family HTH domain</fullName>
    </submittedName>
</protein>
<dbReference type="InterPro" id="IPR001387">
    <property type="entry name" value="Cro/C1-type_HTH"/>
</dbReference>
<dbReference type="RefSeq" id="WP_110044391.1">
    <property type="nucleotide sequence ID" value="NZ_CP054612.1"/>
</dbReference>
<reference evidence="2 3" key="1">
    <citation type="submission" date="2018-05" db="EMBL/GenBank/DDBJ databases">
        <title>Genomic Encyclopedia of Type Strains, Phase III (KMG-III): the genomes of soil and plant-associated and newly described type strains.</title>
        <authorList>
            <person name="Whitman W."/>
        </authorList>
    </citation>
    <scope>NUCLEOTIDE SEQUENCE [LARGE SCALE GENOMIC DNA]</scope>
    <source>
        <strain evidence="2 3">CECT 5696</strain>
    </source>
</reference>
<dbReference type="EMBL" id="QGTQ01000008">
    <property type="protein sequence ID" value="PWW02918.1"/>
    <property type="molecule type" value="Genomic_DNA"/>
</dbReference>